<organism evidence="8 9">
    <name type="scientific">Paenibacillus gansuensis</name>
    <dbReference type="NCBI Taxonomy" id="306542"/>
    <lineage>
        <taxon>Bacteria</taxon>
        <taxon>Bacillati</taxon>
        <taxon>Bacillota</taxon>
        <taxon>Bacilli</taxon>
        <taxon>Bacillales</taxon>
        <taxon>Paenibacillaceae</taxon>
        <taxon>Paenibacillus</taxon>
    </lineage>
</organism>
<feature type="chain" id="PRO_5044965307" description="Peptidyl-prolyl cis-trans isomerase" evidence="5">
    <location>
        <begin position="24"/>
        <end position="211"/>
    </location>
</feature>
<dbReference type="GO" id="GO:0003755">
    <property type="term" value="F:peptidyl-prolyl cis-trans isomerase activity"/>
    <property type="evidence" value="ECO:0007669"/>
    <property type="project" value="UniProtKB-EC"/>
</dbReference>
<dbReference type="CDD" id="cd00317">
    <property type="entry name" value="cyclophilin"/>
    <property type="match status" value="1"/>
</dbReference>
<evidence type="ECO:0000313" key="8">
    <source>
        <dbReference type="EMBL" id="MFD2612132.1"/>
    </source>
</evidence>
<dbReference type="Gene3D" id="2.40.100.10">
    <property type="entry name" value="Cyclophilin-like"/>
    <property type="match status" value="1"/>
</dbReference>
<evidence type="ECO:0000256" key="1">
    <source>
        <dbReference type="ARBA" id="ARBA00000971"/>
    </source>
</evidence>
<evidence type="ECO:0000256" key="3">
    <source>
        <dbReference type="ARBA" id="ARBA00023110"/>
    </source>
</evidence>
<dbReference type="RefSeq" id="WP_377601388.1">
    <property type="nucleotide sequence ID" value="NZ_JBHUME010000005.1"/>
</dbReference>
<evidence type="ECO:0000256" key="4">
    <source>
        <dbReference type="ARBA" id="ARBA00023235"/>
    </source>
</evidence>
<comment type="caution">
    <text evidence="8">The sequence shown here is derived from an EMBL/GenBank/DDBJ whole genome shotgun (WGS) entry which is preliminary data.</text>
</comment>
<dbReference type="EC" id="5.2.1.8" evidence="5"/>
<comment type="similarity">
    <text evidence="5">Belongs to the cyclophilin-type PPIase family.</text>
</comment>
<dbReference type="InterPro" id="IPR002130">
    <property type="entry name" value="Cyclophilin-type_PPIase_dom"/>
</dbReference>
<dbReference type="PRINTS" id="PR00153">
    <property type="entry name" value="CSAPPISMRASE"/>
</dbReference>
<keyword evidence="4 5" id="KW-0413">Isomerase</keyword>
<feature type="domain" description="PPIase cyclophilin-type" evidence="7">
    <location>
        <begin position="60"/>
        <end position="208"/>
    </location>
</feature>
<dbReference type="Pfam" id="PF00160">
    <property type="entry name" value="Pro_isomerase"/>
    <property type="match status" value="1"/>
</dbReference>
<dbReference type="InterPro" id="IPR029000">
    <property type="entry name" value="Cyclophilin-like_dom_sf"/>
</dbReference>
<comment type="catalytic activity">
    <reaction evidence="1 5">
        <text>[protein]-peptidylproline (omega=180) = [protein]-peptidylproline (omega=0)</text>
        <dbReference type="Rhea" id="RHEA:16237"/>
        <dbReference type="Rhea" id="RHEA-COMP:10747"/>
        <dbReference type="Rhea" id="RHEA-COMP:10748"/>
        <dbReference type="ChEBI" id="CHEBI:83833"/>
        <dbReference type="ChEBI" id="CHEBI:83834"/>
        <dbReference type="EC" id="5.2.1.8"/>
    </reaction>
</comment>
<keyword evidence="3 5" id="KW-0697">Rotamase</keyword>
<proteinExistence type="inferred from homology"/>
<evidence type="ECO:0000313" key="9">
    <source>
        <dbReference type="Proteomes" id="UP001597541"/>
    </source>
</evidence>
<feature type="region of interest" description="Disordered" evidence="6">
    <location>
        <begin position="189"/>
        <end position="211"/>
    </location>
</feature>
<keyword evidence="5" id="KW-0732">Signal</keyword>
<dbReference type="InterPro" id="IPR044666">
    <property type="entry name" value="Cyclophilin_A-like"/>
</dbReference>
<dbReference type="PROSITE" id="PS50072">
    <property type="entry name" value="CSA_PPIASE_2"/>
    <property type="match status" value="1"/>
</dbReference>
<gene>
    <name evidence="8" type="ORF">ACFSUF_06780</name>
</gene>
<sequence>MNQIMKSASALLLAAALITGCGADKTAKPADPGSKQWNEPPAMAISTDKQYKAEFHTSKGIFTIELFAKDAPGTVNNFVFLAKQKYYDGITFHRIIQTYMIQTGDPTGTGRGGPGYTIKDELNNGHTYEPGIVAMAKTAAPDSGGSQFFICTGEQSLQLNSMPDYTIFGKVVSGMDIVQAIAATPVEIGEESTPSKPTEKVTIDSITITEQ</sequence>
<evidence type="ECO:0000256" key="2">
    <source>
        <dbReference type="ARBA" id="ARBA00002388"/>
    </source>
</evidence>
<evidence type="ECO:0000256" key="6">
    <source>
        <dbReference type="SAM" id="MobiDB-lite"/>
    </source>
</evidence>
<dbReference type="Proteomes" id="UP001597541">
    <property type="component" value="Unassembled WGS sequence"/>
</dbReference>
<evidence type="ECO:0000259" key="7">
    <source>
        <dbReference type="PROSITE" id="PS50072"/>
    </source>
</evidence>
<name>A0ABW5PD95_9BACL</name>
<feature type="signal peptide" evidence="5">
    <location>
        <begin position="1"/>
        <end position="23"/>
    </location>
</feature>
<dbReference type="PANTHER" id="PTHR45625:SF4">
    <property type="entry name" value="PEPTIDYLPROLYL ISOMERASE DOMAIN AND WD REPEAT-CONTAINING PROTEIN 1"/>
    <property type="match status" value="1"/>
</dbReference>
<dbReference type="SUPFAM" id="SSF50891">
    <property type="entry name" value="Cyclophilin-like"/>
    <property type="match status" value="1"/>
</dbReference>
<dbReference type="PANTHER" id="PTHR45625">
    <property type="entry name" value="PEPTIDYL-PROLYL CIS-TRANS ISOMERASE-RELATED"/>
    <property type="match status" value="1"/>
</dbReference>
<dbReference type="EMBL" id="JBHUME010000005">
    <property type="protein sequence ID" value="MFD2612132.1"/>
    <property type="molecule type" value="Genomic_DNA"/>
</dbReference>
<evidence type="ECO:0000256" key="5">
    <source>
        <dbReference type="RuleBase" id="RU363019"/>
    </source>
</evidence>
<dbReference type="PROSITE" id="PS51257">
    <property type="entry name" value="PROKAR_LIPOPROTEIN"/>
    <property type="match status" value="1"/>
</dbReference>
<keyword evidence="9" id="KW-1185">Reference proteome</keyword>
<accession>A0ABW5PD95</accession>
<comment type="function">
    <text evidence="2 5">PPIases accelerate the folding of proteins. It catalyzes the cis-trans isomerization of proline imidic peptide bonds in oligopeptides.</text>
</comment>
<protein>
    <recommendedName>
        <fullName evidence="5">Peptidyl-prolyl cis-trans isomerase</fullName>
        <shortName evidence="5">PPIase</shortName>
        <ecNumber evidence="5">5.2.1.8</ecNumber>
    </recommendedName>
</protein>
<reference evidence="9" key="1">
    <citation type="journal article" date="2019" name="Int. J. Syst. Evol. Microbiol.">
        <title>The Global Catalogue of Microorganisms (GCM) 10K type strain sequencing project: providing services to taxonomists for standard genome sequencing and annotation.</title>
        <authorList>
            <consortium name="The Broad Institute Genomics Platform"/>
            <consortium name="The Broad Institute Genome Sequencing Center for Infectious Disease"/>
            <person name="Wu L."/>
            <person name="Ma J."/>
        </authorList>
    </citation>
    <scope>NUCLEOTIDE SEQUENCE [LARGE SCALE GENOMIC DNA]</scope>
    <source>
        <strain evidence="9">KCTC 3950</strain>
    </source>
</reference>